<keyword evidence="2" id="KW-1185">Reference proteome</keyword>
<organism evidence="1 2">
    <name type="scientific">Artomyces pyxidatus</name>
    <dbReference type="NCBI Taxonomy" id="48021"/>
    <lineage>
        <taxon>Eukaryota</taxon>
        <taxon>Fungi</taxon>
        <taxon>Dikarya</taxon>
        <taxon>Basidiomycota</taxon>
        <taxon>Agaricomycotina</taxon>
        <taxon>Agaricomycetes</taxon>
        <taxon>Russulales</taxon>
        <taxon>Auriscalpiaceae</taxon>
        <taxon>Artomyces</taxon>
    </lineage>
</organism>
<reference evidence="1" key="2">
    <citation type="journal article" date="2022" name="New Phytol.">
        <title>Evolutionary transition to the ectomycorrhizal habit in the genomes of a hyperdiverse lineage of mushroom-forming fungi.</title>
        <authorList>
            <person name="Looney B."/>
            <person name="Miyauchi S."/>
            <person name="Morin E."/>
            <person name="Drula E."/>
            <person name="Courty P.E."/>
            <person name="Kohler A."/>
            <person name="Kuo A."/>
            <person name="LaButti K."/>
            <person name="Pangilinan J."/>
            <person name="Lipzen A."/>
            <person name="Riley R."/>
            <person name="Andreopoulos W."/>
            <person name="He G."/>
            <person name="Johnson J."/>
            <person name="Nolan M."/>
            <person name="Tritt A."/>
            <person name="Barry K.W."/>
            <person name="Grigoriev I.V."/>
            <person name="Nagy L.G."/>
            <person name="Hibbett D."/>
            <person name="Henrissat B."/>
            <person name="Matheny P.B."/>
            <person name="Labbe J."/>
            <person name="Martin F.M."/>
        </authorList>
    </citation>
    <scope>NUCLEOTIDE SEQUENCE</scope>
    <source>
        <strain evidence="1">HHB10654</strain>
    </source>
</reference>
<dbReference type="EMBL" id="MU277198">
    <property type="protein sequence ID" value="KAI0064633.1"/>
    <property type="molecule type" value="Genomic_DNA"/>
</dbReference>
<name>A0ACB8T791_9AGAM</name>
<sequence length="548" mass="61303">MDALDFDPLDDGYLSNDGSLSDDGSFSTDSESWIPPPLPPDPPRILKGHMTPIHGAYIVFTLDPVATLEALEDPMAMELAQRLPRRKYVGCLARNIDLPSPLRRYNKCTCILLSQGPPQASEADGVEETMCIPINPAQHPTGRAGVTISPSLPWDNLYHHSLLALQLRLTPKNGDYSTCPLVSQEDLFHLNWSFHEDNVRRNRLRRDYEAAHPNPLSLHIQHPSVPNTTHPLSPWTMSDSPTSPQLVVRSSDSDDVPMAGSDDPIIPTHEERHSSDAPEATFPQPDVNQDDMNNGSTFTGSRSCASDPDDSEDIDPDEVLAMTVQNMIMGYEKPEDKFVPVADFSLDISTVTEFCDVRQLYEDIAIMKKIQQESEQRRRARIERLERAALEQWARDVSEHGSILSTTAPEMKIEADNTQAPAPRSHRRTCTKFFTFWPHLKSRYTTVQQRVKEYYVKRARTRRPELDGPKASLLSRLLTICTFGCIPSLRVKKNEPAAAGFNRNLPEEKGGSRTPTTLRGHSLRNRALAHVGLAPRRTSLSSASGHGR</sequence>
<comment type="caution">
    <text evidence="1">The sequence shown here is derived from an EMBL/GenBank/DDBJ whole genome shotgun (WGS) entry which is preliminary data.</text>
</comment>
<protein>
    <submittedName>
        <fullName evidence="1">Uncharacterized protein</fullName>
    </submittedName>
</protein>
<evidence type="ECO:0000313" key="1">
    <source>
        <dbReference type="EMBL" id="KAI0064633.1"/>
    </source>
</evidence>
<accession>A0ACB8T791</accession>
<proteinExistence type="predicted"/>
<gene>
    <name evidence="1" type="ORF">BV25DRAFT_1881981</name>
</gene>
<reference evidence="1" key="1">
    <citation type="submission" date="2021-03" db="EMBL/GenBank/DDBJ databases">
        <authorList>
            <consortium name="DOE Joint Genome Institute"/>
            <person name="Ahrendt S."/>
            <person name="Looney B.P."/>
            <person name="Miyauchi S."/>
            <person name="Morin E."/>
            <person name="Drula E."/>
            <person name="Courty P.E."/>
            <person name="Chicoki N."/>
            <person name="Fauchery L."/>
            <person name="Kohler A."/>
            <person name="Kuo A."/>
            <person name="Labutti K."/>
            <person name="Pangilinan J."/>
            <person name="Lipzen A."/>
            <person name="Riley R."/>
            <person name="Andreopoulos W."/>
            <person name="He G."/>
            <person name="Johnson J."/>
            <person name="Barry K.W."/>
            <person name="Grigoriev I.V."/>
            <person name="Nagy L."/>
            <person name="Hibbett D."/>
            <person name="Henrissat B."/>
            <person name="Matheny P.B."/>
            <person name="Labbe J."/>
            <person name="Martin F."/>
        </authorList>
    </citation>
    <scope>NUCLEOTIDE SEQUENCE</scope>
    <source>
        <strain evidence="1">HHB10654</strain>
    </source>
</reference>
<evidence type="ECO:0000313" key="2">
    <source>
        <dbReference type="Proteomes" id="UP000814140"/>
    </source>
</evidence>
<dbReference type="Proteomes" id="UP000814140">
    <property type="component" value="Unassembled WGS sequence"/>
</dbReference>